<dbReference type="OrthoDB" id="6606864at2759"/>
<organism evidence="1 2">
    <name type="scientific">Sipha flava</name>
    <name type="common">yellow sugarcane aphid</name>
    <dbReference type="NCBI Taxonomy" id="143950"/>
    <lineage>
        <taxon>Eukaryota</taxon>
        <taxon>Metazoa</taxon>
        <taxon>Ecdysozoa</taxon>
        <taxon>Arthropoda</taxon>
        <taxon>Hexapoda</taxon>
        <taxon>Insecta</taxon>
        <taxon>Pterygota</taxon>
        <taxon>Neoptera</taxon>
        <taxon>Paraneoptera</taxon>
        <taxon>Hemiptera</taxon>
        <taxon>Sternorrhyncha</taxon>
        <taxon>Aphidomorpha</taxon>
        <taxon>Aphidoidea</taxon>
        <taxon>Aphididae</taxon>
        <taxon>Sipha</taxon>
    </lineage>
</organism>
<feature type="non-terminal residue" evidence="2">
    <location>
        <position position="215"/>
    </location>
</feature>
<name>A0A8B8G247_9HEMI</name>
<reference evidence="2" key="1">
    <citation type="submission" date="2025-08" db="UniProtKB">
        <authorList>
            <consortium name="RefSeq"/>
        </authorList>
    </citation>
    <scope>IDENTIFICATION</scope>
    <source>
        <tissue evidence="2">Whole body</tissue>
    </source>
</reference>
<gene>
    <name evidence="2" type="primary">LOC112688078</name>
</gene>
<accession>A0A8B8G247</accession>
<proteinExistence type="predicted"/>
<sequence>MVNKKDILLVSGAICNNLNKHTPIKLEGRPIILTEEGKLQIFHPRNYEGLLKHLKMIFRKKPDVLTPLLGQLHQSVVVGGNRNLGTTFLNHYMFSDRNRKPVVVFWNGDMDRKILKKLRINNIKRMLNITTYSDNNDNYFSLKLINMDNNKLLYSRDIGYKIKNGRMLNLKEAHDLVCIKRHEISHCHDPVTDVDLTRCIFNIIVSNIKPIKLYK</sequence>
<dbReference type="AlphaFoldDB" id="A0A8B8G247"/>
<evidence type="ECO:0000313" key="1">
    <source>
        <dbReference type="Proteomes" id="UP000694846"/>
    </source>
</evidence>
<dbReference type="RefSeq" id="XP_025416878.1">
    <property type="nucleotide sequence ID" value="XM_025561093.1"/>
</dbReference>
<keyword evidence="1" id="KW-1185">Reference proteome</keyword>
<dbReference type="GeneID" id="112688078"/>
<evidence type="ECO:0000313" key="2">
    <source>
        <dbReference type="RefSeq" id="XP_025416878.1"/>
    </source>
</evidence>
<protein>
    <submittedName>
        <fullName evidence="2">Uncharacterized protein LOC112688078</fullName>
    </submittedName>
</protein>
<dbReference type="Proteomes" id="UP000694846">
    <property type="component" value="Unplaced"/>
</dbReference>